<dbReference type="InterPro" id="IPR002523">
    <property type="entry name" value="MgTranspt_CorA/ZnTranspt_ZntB"/>
</dbReference>
<evidence type="ECO:0000313" key="15">
    <source>
        <dbReference type="Proteomes" id="UP000030145"/>
    </source>
</evidence>
<accession>A0A0A2DIW1</accession>
<keyword evidence="15" id="KW-1185">Reference proteome</keyword>
<comment type="function">
    <text evidence="11">Mediates influx of magnesium ions. Alternates between open and closed states. Activated by low cytoplasmic Mg(2+) levels. Inactive when cytoplasmic Mg(2+) levels are high.</text>
</comment>
<dbReference type="InterPro" id="IPR045861">
    <property type="entry name" value="CorA_cytoplasmic_dom"/>
</dbReference>
<keyword evidence="8" id="KW-0406">Ion transport</keyword>
<dbReference type="SUPFAM" id="SSF144083">
    <property type="entry name" value="Magnesium transport protein CorA, transmembrane region"/>
    <property type="match status" value="1"/>
</dbReference>
<evidence type="ECO:0000256" key="7">
    <source>
        <dbReference type="ARBA" id="ARBA00022989"/>
    </source>
</evidence>
<comment type="subcellular location">
    <subcellularLocation>
        <location evidence="1">Cell membrane</location>
        <topology evidence="1">Multi-pass membrane protein</topology>
    </subcellularLocation>
</comment>
<comment type="similarity">
    <text evidence="2">Belongs to the CorA metal ion transporter (MIT) (TC 1.A.35) family.</text>
</comment>
<dbReference type="GeneID" id="300552461"/>
<dbReference type="Pfam" id="PF01544">
    <property type="entry name" value="CorA"/>
    <property type="match status" value="1"/>
</dbReference>
<evidence type="ECO:0000313" key="14">
    <source>
        <dbReference type="EMBL" id="KGM19113.1"/>
    </source>
</evidence>
<evidence type="ECO:0000256" key="5">
    <source>
        <dbReference type="ARBA" id="ARBA00022692"/>
    </source>
</evidence>
<evidence type="ECO:0000256" key="10">
    <source>
        <dbReference type="ARBA" id="ARBA00034269"/>
    </source>
</evidence>
<dbReference type="RefSeq" id="WP_035113321.1">
    <property type="nucleotide sequence ID" value="NZ_CP047046.1"/>
</dbReference>
<gene>
    <name evidence="14" type="ORF">MA47_02720</name>
</gene>
<evidence type="ECO:0000256" key="4">
    <source>
        <dbReference type="ARBA" id="ARBA00022475"/>
    </source>
</evidence>
<evidence type="ECO:0000256" key="12">
    <source>
        <dbReference type="SAM" id="MobiDB-lite"/>
    </source>
</evidence>
<proteinExistence type="inferred from homology"/>
<feature type="compositionally biased region" description="Low complexity" evidence="12">
    <location>
        <begin position="40"/>
        <end position="49"/>
    </location>
</feature>
<evidence type="ECO:0000256" key="6">
    <source>
        <dbReference type="ARBA" id="ARBA00022842"/>
    </source>
</evidence>
<sequence length="419" mass="47618">MTNNRANDPRRNSRAARLRKLERPQASNGNARRDEVASMKKTATTKATALSDGVGTPSKRPTVPGARKVSLSRLTRSTKKPKAGLTVPVQRAVDHCRVIIDGEAKPGEYTMLAARREVEELGQGFVWLSLNQPDEFQMDRVAEEFDIHPLIVEDVIVAHQRPKIERYDDQLFFVVRDVHYVEEEQVTNTREIISTGEVQMIIGHDFIVTIRHNSEPIEPLQHLANEPELRDMGPIALAWKVADLMVDEYARIAQLLSEEVDLLEEEVFTPGRPIDIEHIYMYKREIVEMRHATEPLLPALKALSTDHKDKVNKLLRSYFRDVLDHAITATQRVEGFDSRLTSLIDASVAKITLQQNQDMRTISAVVGMAAVPTLIAGIYGMNFDNMPELHMQYGYPVTLLVILLAVLLMYAWFKKNHWL</sequence>
<keyword evidence="7 13" id="KW-1133">Transmembrane helix</keyword>
<dbReference type="Gene3D" id="3.30.460.20">
    <property type="entry name" value="CorA soluble domain-like"/>
    <property type="match status" value="1"/>
</dbReference>
<keyword evidence="6" id="KW-0460">Magnesium</keyword>
<keyword evidence="3" id="KW-0813">Transport</keyword>
<dbReference type="PANTHER" id="PTHR46494">
    <property type="entry name" value="CORA FAMILY METAL ION TRANSPORTER (EUROFUNG)"/>
    <property type="match status" value="1"/>
</dbReference>
<evidence type="ECO:0000256" key="9">
    <source>
        <dbReference type="ARBA" id="ARBA00023136"/>
    </source>
</evidence>
<organism evidence="14 15">
    <name type="scientific">Corynebacterium auriscanis</name>
    <dbReference type="NCBI Taxonomy" id="99807"/>
    <lineage>
        <taxon>Bacteria</taxon>
        <taxon>Bacillati</taxon>
        <taxon>Actinomycetota</taxon>
        <taxon>Actinomycetes</taxon>
        <taxon>Mycobacteriales</taxon>
        <taxon>Corynebacteriaceae</taxon>
        <taxon>Corynebacterium</taxon>
    </lineage>
</organism>
<comment type="caution">
    <text evidence="14">The sequence shown here is derived from an EMBL/GenBank/DDBJ whole genome shotgun (WGS) entry which is preliminary data.</text>
</comment>
<evidence type="ECO:0000256" key="1">
    <source>
        <dbReference type="ARBA" id="ARBA00004651"/>
    </source>
</evidence>
<dbReference type="GO" id="GO:0050897">
    <property type="term" value="F:cobalt ion binding"/>
    <property type="evidence" value="ECO:0007669"/>
    <property type="project" value="TreeGrafter"/>
</dbReference>
<dbReference type="Gene3D" id="1.20.58.340">
    <property type="entry name" value="Magnesium transport protein CorA, transmembrane region"/>
    <property type="match status" value="2"/>
</dbReference>
<reference evidence="14 15" key="1">
    <citation type="submission" date="2014-10" db="EMBL/GenBank/DDBJ databases">
        <title>Whole Genome sequence of Corynebacterium auriscanis strain CIP 106629.</title>
        <authorList>
            <person name="Hassan S.S."/>
            <person name="Jamal S.B."/>
            <person name="Tiwari S."/>
            <person name="Oliveira L.D.C."/>
            <person name="Souza F."/>
            <person name="Mariano D.C."/>
            <person name="Almeida S."/>
            <person name="Dorella F."/>
            <person name="Pereira F."/>
            <person name="Carvalho A."/>
            <person name="Leal C.A."/>
            <person name="Soares S.D.C."/>
            <person name="Figueiredo H.C."/>
            <person name="Silva A."/>
            <person name="Azevedo V.A."/>
        </authorList>
    </citation>
    <scope>NUCLEOTIDE SEQUENCE [LARGE SCALE GENOMIC DNA]</scope>
    <source>
        <strain evidence="14 15">CIP 106629</strain>
    </source>
</reference>
<dbReference type="AlphaFoldDB" id="A0A0A2DIW1"/>
<dbReference type="FunFam" id="1.20.58.340:FF:000004">
    <property type="entry name" value="Magnesium transport protein CorA"/>
    <property type="match status" value="1"/>
</dbReference>
<feature type="transmembrane region" description="Helical" evidence="13">
    <location>
        <begin position="393"/>
        <end position="413"/>
    </location>
</feature>
<dbReference type="EMBL" id="JRVJ01000003">
    <property type="protein sequence ID" value="KGM19113.1"/>
    <property type="molecule type" value="Genomic_DNA"/>
</dbReference>
<evidence type="ECO:0000256" key="13">
    <source>
        <dbReference type="SAM" id="Phobius"/>
    </source>
</evidence>
<protein>
    <submittedName>
        <fullName evidence="14">Magnesium transporter</fullName>
    </submittedName>
</protein>
<keyword evidence="5 13" id="KW-0812">Transmembrane</keyword>
<keyword evidence="4" id="KW-1003">Cell membrane</keyword>
<name>A0A0A2DIW1_9CORY</name>
<dbReference type="Proteomes" id="UP000030145">
    <property type="component" value="Unassembled WGS sequence"/>
</dbReference>
<dbReference type="PANTHER" id="PTHR46494:SF1">
    <property type="entry name" value="CORA FAMILY METAL ION TRANSPORTER (EUROFUNG)"/>
    <property type="match status" value="1"/>
</dbReference>
<feature type="region of interest" description="Disordered" evidence="12">
    <location>
        <begin position="1"/>
        <end position="72"/>
    </location>
</feature>
<evidence type="ECO:0000256" key="3">
    <source>
        <dbReference type="ARBA" id="ARBA00022448"/>
    </source>
</evidence>
<keyword evidence="9 13" id="KW-0472">Membrane</keyword>
<dbReference type="GO" id="GO:0015095">
    <property type="term" value="F:magnesium ion transmembrane transporter activity"/>
    <property type="evidence" value="ECO:0007669"/>
    <property type="project" value="TreeGrafter"/>
</dbReference>
<dbReference type="GO" id="GO:0000287">
    <property type="term" value="F:magnesium ion binding"/>
    <property type="evidence" value="ECO:0007669"/>
    <property type="project" value="TreeGrafter"/>
</dbReference>
<evidence type="ECO:0000256" key="8">
    <source>
        <dbReference type="ARBA" id="ARBA00023065"/>
    </source>
</evidence>
<feature type="transmembrane region" description="Helical" evidence="13">
    <location>
        <begin position="362"/>
        <end position="381"/>
    </location>
</feature>
<dbReference type="InterPro" id="IPR045863">
    <property type="entry name" value="CorA_TM1_TM2"/>
</dbReference>
<evidence type="ECO:0000256" key="2">
    <source>
        <dbReference type="ARBA" id="ARBA00009765"/>
    </source>
</evidence>
<dbReference type="GO" id="GO:0005886">
    <property type="term" value="C:plasma membrane"/>
    <property type="evidence" value="ECO:0007669"/>
    <property type="project" value="UniProtKB-SubCell"/>
</dbReference>
<comment type="catalytic activity">
    <reaction evidence="10">
        <text>Mg(2+)(in) = Mg(2+)(out)</text>
        <dbReference type="Rhea" id="RHEA:29827"/>
        <dbReference type="ChEBI" id="CHEBI:18420"/>
    </reaction>
</comment>
<dbReference type="SUPFAM" id="SSF143865">
    <property type="entry name" value="CorA soluble domain-like"/>
    <property type="match status" value="1"/>
</dbReference>
<dbReference type="CDD" id="cd12830">
    <property type="entry name" value="MtCorA-like"/>
    <property type="match status" value="1"/>
</dbReference>
<evidence type="ECO:0000256" key="11">
    <source>
        <dbReference type="ARBA" id="ARBA00045497"/>
    </source>
</evidence>
<dbReference type="GO" id="GO:0015087">
    <property type="term" value="F:cobalt ion transmembrane transporter activity"/>
    <property type="evidence" value="ECO:0007669"/>
    <property type="project" value="TreeGrafter"/>
</dbReference>